<accession>A0A518H097</accession>
<dbReference type="EMBL" id="CP036426">
    <property type="protein sequence ID" value="QDV34267.1"/>
    <property type="molecule type" value="Genomic_DNA"/>
</dbReference>
<sequence>MKVACKAFRIEWDDEPNFDAATNFTEQLAPEQLISISHSNSHVVVWYWEREQKSRSDAEV</sequence>
<organism evidence="1 2">
    <name type="scientific">Tautonia plasticadhaerens</name>
    <dbReference type="NCBI Taxonomy" id="2527974"/>
    <lineage>
        <taxon>Bacteria</taxon>
        <taxon>Pseudomonadati</taxon>
        <taxon>Planctomycetota</taxon>
        <taxon>Planctomycetia</taxon>
        <taxon>Isosphaerales</taxon>
        <taxon>Isosphaeraceae</taxon>
        <taxon>Tautonia</taxon>
    </lineage>
</organism>
<reference evidence="1 2" key="1">
    <citation type="submission" date="2019-02" db="EMBL/GenBank/DDBJ databases">
        <title>Deep-cultivation of Planctomycetes and their phenomic and genomic characterization uncovers novel biology.</title>
        <authorList>
            <person name="Wiegand S."/>
            <person name="Jogler M."/>
            <person name="Boedeker C."/>
            <person name="Pinto D."/>
            <person name="Vollmers J."/>
            <person name="Rivas-Marin E."/>
            <person name="Kohn T."/>
            <person name="Peeters S.H."/>
            <person name="Heuer A."/>
            <person name="Rast P."/>
            <person name="Oberbeckmann S."/>
            <person name="Bunk B."/>
            <person name="Jeske O."/>
            <person name="Meyerdierks A."/>
            <person name="Storesund J.E."/>
            <person name="Kallscheuer N."/>
            <person name="Luecker S."/>
            <person name="Lage O.M."/>
            <person name="Pohl T."/>
            <person name="Merkel B.J."/>
            <person name="Hornburger P."/>
            <person name="Mueller R.-W."/>
            <person name="Bruemmer F."/>
            <person name="Labrenz M."/>
            <person name="Spormann A.M."/>
            <person name="Op den Camp H."/>
            <person name="Overmann J."/>
            <person name="Amann R."/>
            <person name="Jetten M.S.M."/>
            <person name="Mascher T."/>
            <person name="Medema M.H."/>
            <person name="Devos D.P."/>
            <person name="Kaster A.-K."/>
            <person name="Ovreas L."/>
            <person name="Rohde M."/>
            <person name="Galperin M.Y."/>
            <person name="Jogler C."/>
        </authorList>
    </citation>
    <scope>NUCLEOTIDE SEQUENCE [LARGE SCALE GENOMIC DNA]</scope>
    <source>
        <strain evidence="1 2">ElP</strain>
    </source>
</reference>
<evidence type="ECO:0000313" key="2">
    <source>
        <dbReference type="Proteomes" id="UP000317835"/>
    </source>
</evidence>
<dbReference type="Proteomes" id="UP000317835">
    <property type="component" value="Chromosome"/>
</dbReference>
<evidence type="ECO:0000313" key="1">
    <source>
        <dbReference type="EMBL" id="QDV34267.1"/>
    </source>
</evidence>
<dbReference type="KEGG" id="tpla:ElP_21520"/>
<proteinExistence type="predicted"/>
<gene>
    <name evidence="1" type="ORF">ElP_21520</name>
</gene>
<keyword evidence="2" id="KW-1185">Reference proteome</keyword>
<protein>
    <submittedName>
        <fullName evidence="1">Uncharacterized protein</fullName>
    </submittedName>
</protein>
<name>A0A518H097_9BACT</name>
<dbReference type="AlphaFoldDB" id="A0A518H097"/>